<organism evidence="1 2">
    <name type="scientific">Microbacterium mangrovi</name>
    <dbReference type="NCBI Taxonomy" id="1348253"/>
    <lineage>
        <taxon>Bacteria</taxon>
        <taxon>Bacillati</taxon>
        <taxon>Actinomycetota</taxon>
        <taxon>Actinomycetes</taxon>
        <taxon>Micrococcales</taxon>
        <taxon>Microbacteriaceae</taxon>
        <taxon>Microbacterium</taxon>
    </lineage>
</organism>
<proteinExistence type="predicted"/>
<evidence type="ECO:0000313" key="1">
    <source>
        <dbReference type="EMBL" id="KHK98768.1"/>
    </source>
</evidence>
<dbReference type="RefSeq" id="WP_039397608.1">
    <property type="nucleotide sequence ID" value="NZ_JTDK01000006.1"/>
</dbReference>
<dbReference type="Proteomes" id="UP000031030">
    <property type="component" value="Unassembled WGS sequence"/>
</dbReference>
<name>A0A0B2AAL7_9MICO</name>
<protein>
    <submittedName>
        <fullName evidence="1">Uncharacterized protein</fullName>
    </submittedName>
</protein>
<dbReference type="AlphaFoldDB" id="A0A0B2AAL7"/>
<dbReference type="OrthoDB" id="5119511at2"/>
<comment type="caution">
    <text evidence="1">The sequence shown here is derived from an EMBL/GenBank/DDBJ whole genome shotgun (WGS) entry which is preliminary data.</text>
</comment>
<evidence type="ECO:0000313" key="2">
    <source>
        <dbReference type="Proteomes" id="UP000031030"/>
    </source>
</evidence>
<reference evidence="1 2" key="1">
    <citation type="submission" date="2014-11" db="EMBL/GenBank/DDBJ databases">
        <title>Genome sequence of Microbacterium mangrovi MUSC 115(T).</title>
        <authorList>
            <person name="Lee L.-H."/>
        </authorList>
    </citation>
    <scope>NUCLEOTIDE SEQUENCE [LARGE SCALE GENOMIC DNA]</scope>
    <source>
        <strain evidence="1 2">MUSC 115</strain>
    </source>
</reference>
<sequence length="119" mass="12629">MKLLTNSAGSYLTGDDIADAVMAYGRALVEEQCAAVVDVPFLNSAGSDQRVQLTVGWGIALNAIYPVESPSELVDDATVDHLKDETARLVKEASPSGDAPFAEPNVAWLPDQCSLVDCF</sequence>
<dbReference type="EMBL" id="JTDK01000006">
    <property type="protein sequence ID" value="KHK98768.1"/>
    <property type="molecule type" value="Genomic_DNA"/>
</dbReference>
<gene>
    <name evidence="1" type="ORF">LK09_07620</name>
</gene>
<keyword evidence="2" id="KW-1185">Reference proteome</keyword>
<accession>A0A0B2AAL7</accession>